<dbReference type="RefSeq" id="WP_158078844.1">
    <property type="nucleotide sequence ID" value="NZ_LZZM01000238.1"/>
</dbReference>
<dbReference type="InterPro" id="IPR051396">
    <property type="entry name" value="Bact_Antivir_Def_Nuclease"/>
</dbReference>
<gene>
    <name evidence="4" type="primary">recF_5</name>
    <name evidence="4" type="ORF">CLPUN_52030</name>
</gene>
<reference evidence="4 5" key="1">
    <citation type="submission" date="2016-05" db="EMBL/GenBank/DDBJ databases">
        <title>Microbial solvent formation.</title>
        <authorList>
            <person name="Poehlein A."/>
            <person name="Montoya Solano J.D."/>
            <person name="Flitsch S."/>
            <person name="Krabben P."/>
            <person name="Duerre P."/>
            <person name="Daniel R."/>
        </authorList>
    </citation>
    <scope>NUCLEOTIDE SEQUENCE [LARGE SCALE GENOMIC DNA]</scope>
    <source>
        <strain evidence="4 5">DSM 2619</strain>
    </source>
</reference>
<evidence type="ECO:0000313" key="4">
    <source>
        <dbReference type="EMBL" id="OOM70595.1"/>
    </source>
</evidence>
<sequence>MQISEVYIKGFRNYQEETINFNIKTLIIGQNDIGKSNLLYGLRLLLDKSLSDAELELDSSDFNVYNNAKEIEICIKFSNIIEDCIQSKFKEHVNDDSTLLLRLTADWYESGEVKTHLWVGKDRESFKEIDNRYYIKVLNMEFVGSSRNLTAFIRKERKNLLQEAMIARAEEDVKNDNATLEQIKSEISVTNEKIESLSYIARSTECINTELKKMSTHNDGLDIGFNVITNSSEDILKNLELVSTVNDQKLAVGGYGRNNQIFISLWTRNSQVSNGIVSCVTIYCIEEPEAHLHPHQQRKLADYIVNTLFGQVIITSHSPQIAAEFSPDSIVRLYDLDNFTQAANNGCCEKIKVVFDDFAYRLNIIPAEAFFSKCVFLVEGPSEELFYKALAKALDIDLDKLNISILKVDGVGFNVYISVLSELGIDYVMRTDNDVFKNSNGKKYRCAGAQRCIDVYRENKESIAEIETILLKENQLKSMGVNHITKSVGKIVDELRIHLEKQGIYLGNADLETDMYNSEIKNDLKKFYSTRTESSTIKKMQEKKALNMYAFLKEKHEALSKLKENQITKPLLKCVELVGVKYE</sequence>
<accession>A0A1S8SZC1</accession>
<dbReference type="GO" id="GO:0005524">
    <property type="term" value="F:ATP binding"/>
    <property type="evidence" value="ECO:0007669"/>
    <property type="project" value="InterPro"/>
</dbReference>
<name>A0A1S8SZC1_9CLOT</name>
<dbReference type="Pfam" id="PF13304">
    <property type="entry name" value="AAA_21"/>
    <property type="match status" value="1"/>
</dbReference>
<feature type="domain" description="OLD protein-like TOPRIM" evidence="3">
    <location>
        <begin position="370"/>
        <end position="434"/>
    </location>
</feature>
<dbReference type="InterPro" id="IPR027417">
    <property type="entry name" value="P-loop_NTPase"/>
</dbReference>
<organism evidence="4 5">
    <name type="scientific">Clostridium puniceum</name>
    <dbReference type="NCBI Taxonomy" id="29367"/>
    <lineage>
        <taxon>Bacteria</taxon>
        <taxon>Bacillati</taxon>
        <taxon>Bacillota</taxon>
        <taxon>Clostridia</taxon>
        <taxon>Eubacteriales</taxon>
        <taxon>Clostridiaceae</taxon>
        <taxon>Clostridium</taxon>
    </lineage>
</organism>
<evidence type="ECO:0000259" key="1">
    <source>
        <dbReference type="Pfam" id="PF13175"/>
    </source>
</evidence>
<evidence type="ECO:0000259" key="3">
    <source>
        <dbReference type="Pfam" id="PF20469"/>
    </source>
</evidence>
<keyword evidence="5" id="KW-1185">Reference proteome</keyword>
<dbReference type="GO" id="GO:0016887">
    <property type="term" value="F:ATP hydrolysis activity"/>
    <property type="evidence" value="ECO:0007669"/>
    <property type="project" value="InterPro"/>
</dbReference>
<feature type="domain" description="Endonuclease GajA/Old nuclease/RecF-like AAA" evidence="1">
    <location>
        <begin position="1"/>
        <end position="213"/>
    </location>
</feature>
<protein>
    <submittedName>
        <fullName evidence="4">DNA replication and repair protein RecF</fullName>
    </submittedName>
</protein>
<dbReference type="InterPro" id="IPR041685">
    <property type="entry name" value="AAA_GajA/Old/RecF-like"/>
</dbReference>
<dbReference type="AlphaFoldDB" id="A0A1S8SZC1"/>
<dbReference type="InterPro" id="IPR003959">
    <property type="entry name" value="ATPase_AAA_core"/>
</dbReference>
<proteinExistence type="predicted"/>
<dbReference type="CDD" id="cd01026">
    <property type="entry name" value="TOPRIM_OLD"/>
    <property type="match status" value="1"/>
</dbReference>
<dbReference type="Gene3D" id="3.40.50.300">
    <property type="entry name" value="P-loop containing nucleotide triphosphate hydrolases"/>
    <property type="match status" value="1"/>
</dbReference>
<dbReference type="EMBL" id="LZZM01000238">
    <property type="protein sequence ID" value="OOM70595.1"/>
    <property type="molecule type" value="Genomic_DNA"/>
</dbReference>
<dbReference type="InterPro" id="IPR034139">
    <property type="entry name" value="TOPRIM_OLD"/>
</dbReference>
<comment type="caution">
    <text evidence="4">The sequence shown here is derived from an EMBL/GenBank/DDBJ whole genome shotgun (WGS) entry which is preliminary data.</text>
</comment>
<evidence type="ECO:0000313" key="5">
    <source>
        <dbReference type="Proteomes" id="UP000190890"/>
    </source>
</evidence>
<dbReference type="STRING" id="29367.CLPUN_52030"/>
<evidence type="ECO:0000259" key="2">
    <source>
        <dbReference type="Pfam" id="PF13304"/>
    </source>
</evidence>
<feature type="domain" description="ATPase AAA-type core" evidence="2">
    <location>
        <begin position="263"/>
        <end position="321"/>
    </location>
</feature>
<dbReference type="SUPFAM" id="SSF52540">
    <property type="entry name" value="P-loop containing nucleoside triphosphate hydrolases"/>
    <property type="match status" value="1"/>
</dbReference>
<dbReference type="Pfam" id="PF13175">
    <property type="entry name" value="AAA_15"/>
    <property type="match status" value="1"/>
</dbReference>
<dbReference type="Proteomes" id="UP000190890">
    <property type="component" value="Unassembled WGS sequence"/>
</dbReference>
<dbReference type="PANTHER" id="PTHR43581:SF4">
    <property type="entry name" value="ATP_GTP PHOSPHATASE"/>
    <property type="match status" value="1"/>
</dbReference>
<dbReference type="PANTHER" id="PTHR43581">
    <property type="entry name" value="ATP/GTP PHOSPHATASE"/>
    <property type="match status" value="1"/>
</dbReference>
<dbReference type="Pfam" id="PF20469">
    <property type="entry name" value="OLD-like_TOPRIM"/>
    <property type="match status" value="1"/>
</dbReference>
<dbReference type="OrthoDB" id="9810873at2"/>